<reference evidence="10 11" key="1">
    <citation type="journal article" date="2023" name="bioRxiv">
        <title>Genome report: Whole genome sequence and annotation of Penstemon davidsonii.</title>
        <authorList>
            <person name="Ostevik K.L."/>
            <person name="Alabady M."/>
            <person name="Zhang M."/>
            <person name="Rausher M.D."/>
        </authorList>
    </citation>
    <scope>NUCLEOTIDE SEQUENCE [LARGE SCALE GENOMIC DNA]</scope>
    <source>
        <strain evidence="10">DNT005</strain>
        <tissue evidence="10">Whole leaf</tissue>
    </source>
</reference>
<dbReference type="InterPro" id="IPR056990">
    <property type="entry name" value="VIN3-like_C"/>
</dbReference>
<dbReference type="EMBL" id="JAYDYQ010002533">
    <property type="protein sequence ID" value="KAK4485573.1"/>
    <property type="molecule type" value="Genomic_DNA"/>
</dbReference>
<keyword evidence="11" id="KW-1185">Reference proteome</keyword>
<dbReference type="Pfam" id="PF07227">
    <property type="entry name" value="PHD_Oberon"/>
    <property type="match status" value="1"/>
</dbReference>
<evidence type="ECO:0000313" key="11">
    <source>
        <dbReference type="Proteomes" id="UP001291926"/>
    </source>
</evidence>
<evidence type="ECO:0000256" key="5">
    <source>
        <dbReference type="ARBA" id="ARBA00023242"/>
    </source>
</evidence>
<keyword evidence="5" id="KW-0539">Nucleus</keyword>
<proteinExistence type="predicted"/>
<evidence type="ECO:0000256" key="7">
    <source>
        <dbReference type="SAM" id="Phobius"/>
    </source>
</evidence>
<evidence type="ECO:0000256" key="2">
    <source>
        <dbReference type="ARBA" id="ARBA00022723"/>
    </source>
</evidence>
<evidence type="ECO:0000259" key="9">
    <source>
        <dbReference type="Pfam" id="PF23380"/>
    </source>
</evidence>
<keyword evidence="2" id="KW-0479">Metal-binding</keyword>
<dbReference type="PANTHER" id="PTHR46286:SF2">
    <property type="entry name" value="VIN3-LIKE PROTEIN 2"/>
    <property type="match status" value="1"/>
</dbReference>
<feature type="domain" description="VIN3-like C-terminal" evidence="9">
    <location>
        <begin position="569"/>
        <end position="642"/>
    </location>
</feature>
<feature type="compositionally biased region" description="Basic and acidic residues" evidence="6">
    <location>
        <begin position="491"/>
        <end position="501"/>
    </location>
</feature>
<evidence type="ECO:0000256" key="4">
    <source>
        <dbReference type="ARBA" id="ARBA00022833"/>
    </source>
</evidence>
<evidence type="ECO:0008006" key="12">
    <source>
        <dbReference type="Google" id="ProtNLM"/>
    </source>
</evidence>
<evidence type="ECO:0000256" key="1">
    <source>
        <dbReference type="ARBA" id="ARBA00004123"/>
    </source>
</evidence>
<comment type="subcellular location">
    <subcellularLocation>
        <location evidence="1">Nucleus</location>
    </subcellularLocation>
</comment>
<keyword evidence="4" id="KW-0862">Zinc</keyword>
<sequence>MTSFLELSALPNQLENYIRDVRSSDDFSKLKGIGDLAKKMVATKRHVAFSMVYKLVTLVLILPVATASVERAFFGYEGIATVGGLGAEKVKGLEKNGFLLGIALCYSKQAVKDMDSSSLEALVYDPSKCSKLSMEQKRELLYEVSKWRDSASEMLQSWSRQELLQILCAELGKERKYTNLTKSKLIEHLLKIVDEKKSHDDERTLKRQRKPDLPNFLPVAPNTAPYVDSGNAVYCSNSACKANMNREDVFCKRCSCCICSKYDDNKDPSLWLICNSDPPFHGSSCGMSCHLECALRHENSGISMDRQDKGLDGSFCCVSCGKVNDLLCSWRKQLVVAKDTRRVDILCYRLSLGQKILAGTKHYQNLYEVIDEAVKKLEKDVGPLTGLPVKMARGIVNRLSSGPEIQRLCASAVESLDLMLSNRVFDTPPSECNNTGASNMEIESSQSPPINISSLSNPSSVEDETNNVTGGDNYLPFCRTSDKTSSANLLGDKEPTNEEQHSMGTKSDVLNIRNKELSSTKSPTGLECVPCVDKSKSGLPDTPCKLENVSSSKKRSEESRDEECNGIGDKDFEYYVKVVRCLECDGHIETTFRQKFLTWYSLRATTQEVRIVKVFIDTFIEDPESLAGQLVDAFSDVVSNKRCSTVRAGFCLKLWH</sequence>
<name>A0ABR0DA62_9LAMI</name>
<evidence type="ECO:0000256" key="6">
    <source>
        <dbReference type="SAM" id="MobiDB-lite"/>
    </source>
</evidence>
<evidence type="ECO:0000259" key="8">
    <source>
        <dbReference type="Pfam" id="PF07227"/>
    </source>
</evidence>
<dbReference type="InterPro" id="IPR044514">
    <property type="entry name" value="VIN3-like"/>
</dbReference>
<keyword evidence="7" id="KW-0472">Membrane</keyword>
<dbReference type="CDD" id="cd15521">
    <property type="entry name" value="PHD_VIN3_plant"/>
    <property type="match status" value="1"/>
</dbReference>
<accession>A0ABR0DA62</accession>
<organism evidence="10 11">
    <name type="scientific">Penstemon davidsonii</name>
    <dbReference type="NCBI Taxonomy" id="160366"/>
    <lineage>
        <taxon>Eukaryota</taxon>
        <taxon>Viridiplantae</taxon>
        <taxon>Streptophyta</taxon>
        <taxon>Embryophyta</taxon>
        <taxon>Tracheophyta</taxon>
        <taxon>Spermatophyta</taxon>
        <taxon>Magnoliopsida</taxon>
        <taxon>eudicotyledons</taxon>
        <taxon>Gunneridae</taxon>
        <taxon>Pentapetalae</taxon>
        <taxon>asterids</taxon>
        <taxon>lamiids</taxon>
        <taxon>Lamiales</taxon>
        <taxon>Plantaginaceae</taxon>
        <taxon>Cheloneae</taxon>
        <taxon>Penstemon</taxon>
    </lineage>
</organism>
<keyword evidence="7" id="KW-0812">Transmembrane</keyword>
<dbReference type="InterPro" id="IPR032881">
    <property type="entry name" value="Oberon-like_PHD"/>
</dbReference>
<dbReference type="PANTHER" id="PTHR46286">
    <property type="entry name" value="VIN3-LIKE PROTEIN 2-RELATED"/>
    <property type="match status" value="1"/>
</dbReference>
<feature type="region of interest" description="Disordered" evidence="6">
    <location>
        <begin position="441"/>
        <end position="506"/>
    </location>
</feature>
<gene>
    <name evidence="10" type="ORF">RD792_008216</name>
</gene>
<feature type="transmembrane region" description="Helical" evidence="7">
    <location>
        <begin position="47"/>
        <end position="65"/>
    </location>
</feature>
<dbReference type="Proteomes" id="UP001291926">
    <property type="component" value="Unassembled WGS sequence"/>
</dbReference>
<feature type="compositionally biased region" description="Low complexity" evidence="6">
    <location>
        <begin position="441"/>
        <end position="460"/>
    </location>
</feature>
<protein>
    <recommendedName>
        <fullName evidence="12">Oberon PHD finger domain-containing protein</fullName>
    </recommendedName>
</protein>
<keyword evidence="3" id="KW-0863">Zinc-finger</keyword>
<comment type="caution">
    <text evidence="10">The sequence shown here is derived from an EMBL/GenBank/DDBJ whole genome shotgun (WGS) entry which is preliminary data.</text>
</comment>
<feature type="domain" description="Oberon-like PHD finger" evidence="8">
    <location>
        <begin position="235"/>
        <end position="355"/>
    </location>
</feature>
<evidence type="ECO:0000256" key="3">
    <source>
        <dbReference type="ARBA" id="ARBA00022771"/>
    </source>
</evidence>
<dbReference type="Pfam" id="PF23380">
    <property type="entry name" value="VIN3_C"/>
    <property type="match status" value="1"/>
</dbReference>
<feature type="region of interest" description="Disordered" evidence="6">
    <location>
        <begin position="543"/>
        <end position="562"/>
    </location>
</feature>
<evidence type="ECO:0000313" key="10">
    <source>
        <dbReference type="EMBL" id="KAK4485573.1"/>
    </source>
</evidence>
<keyword evidence="7" id="KW-1133">Transmembrane helix</keyword>